<evidence type="ECO:0000313" key="3">
    <source>
        <dbReference type="EMBL" id="KAK4446137.1"/>
    </source>
</evidence>
<evidence type="ECO:0000313" key="4">
    <source>
        <dbReference type="Proteomes" id="UP001321760"/>
    </source>
</evidence>
<accession>A0AAV9GFU5</accession>
<proteinExistence type="predicted"/>
<feature type="transmembrane region" description="Helical" evidence="1">
    <location>
        <begin position="341"/>
        <end position="363"/>
    </location>
</feature>
<dbReference type="InterPro" id="IPR050879">
    <property type="entry name" value="Acyltransferase_3"/>
</dbReference>
<name>A0AAV9GFU5_9PEZI</name>
<feature type="transmembrane region" description="Helical" evidence="1">
    <location>
        <begin position="69"/>
        <end position="88"/>
    </location>
</feature>
<gene>
    <name evidence="3" type="ORF">QBC34DRAFT_470275</name>
</gene>
<comment type="caution">
    <text evidence="3">The sequence shown here is derived from an EMBL/GenBank/DDBJ whole genome shotgun (WGS) entry which is preliminary data.</text>
</comment>
<keyword evidence="4" id="KW-1185">Reference proteome</keyword>
<keyword evidence="1" id="KW-0472">Membrane</keyword>
<organism evidence="3 4">
    <name type="scientific">Podospora aff. communis PSN243</name>
    <dbReference type="NCBI Taxonomy" id="3040156"/>
    <lineage>
        <taxon>Eukaryota</taxon>
        <taxon>Fungi</taxon>
        <taxon>Dikarya</taxon>
        <taxon>Ascomycota</taxon>
        <taxon>Pezizomycotina</taxon>
        <taxon>Sordariomycetes</taxon>
        <taxon>Sordariomycetidae</taxon>
        <taxon>Sordariales</taxon>
        <taxon>Podosporaceae</taxon>
        <taxon>Podospora</taxon>
    </lineage>
</organism>
<dbReference type="EMBL" id="MU865959">
    <property type="protein sequence ID" value="KAK4446137.1"/>
    <property type="molecule type" value="Genomic_DNA"/>
</dbReference>
<dbReference type="PANTHER" id="PTHR23028:SF134">
    <property type="entry name" value="PUTATIVE (AFU_ORTHOLOGUE AFUA_4G08520)-RELATED"/>
    <property type="match status" value="1"/>
</dbReference>
<evidence type="ECO:0000256" key="1">
    <source>
        <dbReference type="SAM" id="Phobius"/>
    </source>
</evidence>
<dbReference type="Pfam" id="PF01757">
    <property type="entry name" value="Acyl_transf_3"/>
    <property type="match status" value="1"/>
</dbReference>
<dbReference type="GO" id="GO:0016747">
    <property type="term" value="F:acyltransferase activity, transferring groups other than amino-acyl groups"/>
    <property type="evidence" value="ECO:0007669"/>
    <property type="project" value="InterPro"/>
</dbReference>
<feature type="transmembrane region" description="Helical" evidence="1">
    <location>
        <begin position="210"/>
        <end position="230"/>
    </location>
</feature>
<dbReference type="PANTHER" id="PTHR23028">
    <property type="entry name" value="ACETYLTRANSFERASE"/>
    <property type="match status" value="1"/>
</dbReference>
<protein>
    <recommendedName>
        <fullName evidence="2">Acyltransferase 3 domain-containing protein</fullName>
    </recommendedName>
</protein>
<dbReference type="InterPro" id="IPR002656">
    <property type="entry name" value="Acyl_transf_3_dom"/>
</dbReference>
<feature type="transmembrane region" description="Helical" evidence="1">
    <location>
        <begin position="375"/>
        <end position="396"/>
    </location>
</feature>
<feature type="transmembrane region" description="Helical" evidence="1">
    <location>
        <begin position="27"/>
        <end position="49"/>
    </location>
</feature>
<sequence length="421" mass="46140">MLLPPDSSQQHAKQASRTDWIDGLRGLASLSVCLSHVLGGAYPSLYFAYGDGPPGRLSRSWLKLPIIRLLHSGDAAVALFFLASGYALSLRPLRLIQQQSPTSPLESLSSSVLRRTGRLLIPTLAASLATCLAAQFGAFDTAQATLRHQTHHPSYQVFFFVSAKRQSSLLAQMALWHQETMTLFFFNRGDTLTVPVLRYGTHLWTIPVELWASLVVYLFLLGLVSVPRTARCCIIGMSCRTWGGVAATDIGEGKEKEVEVEMEMEMERWGSPTVNAAAAPGGWTALNRLAPVGVYGEENAGRFWVAIGAVCIFFSVQRWPLLQGLLGIALPRWLGRVSFSLYLVHNAIMSSLGAWLIAIWGNGNGQEDVGIGGDALMVCILCLVVAVSIGVANVFYRVVDEPSKRFMVWLELRLERPTSFS</sequence>
<keyword evidence="1" id="KW-0812">Transmembrane</keyword>
<feature type="domain" description="Acyltransferase 3" evidence="2">
    <location>
        <begin position="19"/>
        <end position="230"/>
    </location>
</feature>
<dbReference type="Proteomes" id="UP001321760">
    <property type="component" value="Unassembled WGS sequence"/>
</dbReference>
<reference evidence="3" key="1">
    <citation type="journal article" date="2023" name="Mol. Phylogenet. Evol.">
        <title>Genome-scale phylogeny and comparative genomics of the fungal order Sordariales.</title>
        <authorList>
            <person name="Hensen N."/>
            <person name="Bonometti L."/>
            <person name="Westerberg I."/>
            <person name="Brannstrom I.O."/>
            <person name="Guillou S."/>
            <person name="Cros-Aarteil S."/>
            <person name="Calhoun S."/>
            <person name="Haridas S."/>
            <person name="Kuo A."/>
            <person name="Mondo S."/>
            <person name="Pangilinan J."/>
            <person name="Riley R."/>
            <person name="LaButti K."/>
            <person name="Andreopoulos B."/>
            <person name="Lipzen A."/>
            <person name="Chen C."/>
            <person name="Yan M."/>
            <person name="Daum C."/>
            <person name="Ng V."/>
            <person name="Clum A."/>
            <person name="Steindorff A."/>
            <person name="Ohm R.A."/>
            <person name="Martin F."/>
            <person name="Silar P."/>
            <person name="Natvig D.O."/>
            <person name="Lalanne C."/>
            <person name="Gautier V."/>
            <person name="Ament-Velasquez S.L."/>
            <person name="Kruys A."/>
            <person name="Hutchinson M.I."/>
            <person name="Powell A.J."/>
            <person name="Barry K."/>
            <person name="Miller A.N."/>
            <person name="Grigoriev I.V."/>
            <person name="Debuchy R."/>
            <person name="Gladieux P."/>
            <person name="Hiltunen Thoren M."/>
            <person name="Johannesson H."/>
        </authorList>
    </citation>
    <scope>NUCLEOTIDE SEQUENCE</scope>
    <source>
        <strain evidence="3">PSN243</strain>
    </source>
</reference>
<feature type="transmembrane region" description="Helical" evidence="1">
    <location>
        <begin position="119"/>
        <end position="139"/>
    </location>
</feature>
<reference evidence="3" key="2">
    <citation type="submission" date="2023-05" db="EMBL/GenBank/DDBJ databases">
        <authorList>
            <consortium name="Lawrence Berkeley National Laboratory"/>
            <person name="Steindorff A."/>
            <person name="Hensen N."/>
            <person name="Bonometti L."/>
            <person name="Westerberg I."/>
            <person name="Brannstrom I.O."/>
            <person name="Guillou S."/>
            <person name="Cros-Aarteil S."/>
            <person name="Calhoun S."/>
            <person name="Haridas S."/>
            <person name="Kuo A."/>
            <person name="Mondo S."/>
            <person name="Pangilinan J."/>
            <person name="Riley R."/>
            <person name="Labutti K."/>
            <person name="Andreopoulos B."/>
            <person name="Lipzen A."/>
            <person name="Chen C."/>
            <person name="Yanf M."/>
            <person name="Daum C."/>
            <person name="Ng V."/>
            <person name="Clum A."/>
            <person name="Ohm R."/>
            <person name="Martin F."/>
            <person name="Silar P."/>
            <person name="Natvig D."/>
            <person name="Lalanne C."/>
            <person name="Gautier V."/>
            <person name="Ament-Velasquez S.L."/>
            <person name="Kruys A."/>
            <person name="Hutchinson M.I."/>
            <person name="Powell A.J."/>
            <person name="Barry K."/>
            <person name="Miller A.N."/>
            <person name="Grigoriev I.V."/>
            <person name="Debuchy R."/>
            <person name="Gladieux P."/>
            <person name="Thoren M.H."/>
            <person name="Johannesson H."/>
        </authorList>
    </citation>
    <scope>NUCLEOTIDE SEQUENCE</scope>
    <source>
        <strain evidence="3">PSN243</strain>
    </source>
</reference>
<evidence type="ECO:0000259" key="2">
    <source>
        <dbReference type="Pfam" id="PF01757"/>
    </source>
</evidence>
<dbReference type="AlphaFoldDB" id="A0AAV9GFU5"/>
<keyword evidence="1" id="KW-1133">Transmembrane helix</keyword>